<dbReference type="EMBL" id="JACIJC010000001">
    <property type="protein sequence ID" value="MBB5684882.1"/>
    <property type="molecule type" value="Genomic_DNA"/>
</dbReference>
<protein>
    <submittedName>
        <fullName evidence="4">Transmembrane sensor</fullName>
    </submittedName>
</protein>
<proteinExistence type="predicted"/>
<dbReference type="Pfam" id="PF04773">
    <property type="entry name" value="FecR"/>
    <property type="match status" value="1"/>
</dbReference>
<gene>
    <name evidence="4" type="ORF">FHS49_000873</name>
</gene>
<evidence type="ECO:0000259" key="3">
    <source>
        <dbReference type="Pfam" id="PF16220"/>
    </source>
</evidence>
<feature type="domain" description="FecR N-terminal" evidence="3">
    <location>
        <begin position="12"/>
        <end position="51"/>
    </location>
</feature>
<evidence type="ECO:0000313" key="4">
    <source>
        <dbReference type="EMBL" id="MBB5684882.1"/>
    </source>
</evidence>
<comment type="caution">
    <text evidence="4">The sequence shown here is derived from an EMBL/GenBank/DDBJ whole genome shotgun (WGS) entry which is preliminary data.</text>
</comment>
<dbReference type="InterPro" id="IPR012373">
    <property type="entry name" value="Ferrdict_sens_TM"/>
</dbReference>
<organism evidence="4 5">
    <name type="scientific">Sphingobium boeckii</name>
    <dbReference type="NCBI Taxonomy" id="1082345"/>
    <lineage>
        <taxon>Bacteria</taxon>
        <taxon>Pseudomonadati</taxon>
        <taxon>Pseudomonadota</taxon>
        <taxon>Alphaproteobacteria</taxon>
        <taxon>Sphingomonadales</taxon>
        <taxon>Sphingomonadaceae</taxon>
        <taxon>Sphingobium</taxon>
    </lineage>
</organism>
<dbReference type="PIRSF" id="PIRSF018266">
    <property type="entry name" value="FecR"/>
    <property type="match status" value="1"/>
</dbReference>
<accession>A0A7W9AG39</accession>
<keyword evidence="5" id="KW-1185">Reference proteome</keyword>
<dbReference type="PANTHER" id="PTHR30273:SF2">
    <property type="entry name" value="PROTEIN FECR"/>
    <property type="match status" value="1"/>
</dbReference>
<feature type="transmembrane region" description="Helical" evidence="1">
    <location>
        <begin position="85"/>
        <end position="103"/>
    </location>
</feature>
<evidence type="ECO:0000259" key="2">
    <source>
        <dbReference type="Pfam" id="PF04773"/>
    </source>
</evidence>
<reference evidence="4 5" key="1">
    <citation type="submission" date="2020-08" db="EMBL/GenBank/DDBJ databases">
        <title>Genomic Encyclopedia of Type Strains, Phase IV (KMG-IV): sequencing the most valuable type-strain genomes for metagenomic binning, comparative biology and taxonomic classification.</title>
        <authorList>
            <person name="Goeker M."/>
        </authorList>
    </citation>
    <scope>NUCLEOTIDE SEQUENCE [LARGE SCALE GENOMIC DNA]</scope>
    <source>
        <strain evidence="4 5">DSM 25079</strain>
    </source>
</reference>
<evidence type="ECO:0000256" key="1">
    <source>
        <dbReference type="SAM" id="Phobius"/>
    </source>
</evidence>
<dbReference type="InterPro" id="IPR006860">
    <property type="entry name" value="FecR"/>
</dbReference>
<keyword evidence="1 4" id="KW-0812">Transmembrane</keyword>
<dbReference type="AlphaFoldDB" id="A0A7W9AG39"/>
<keyword evidence="1" id="KW-1133">Transmembrane helix</keyword>
<name>A0A7W9AG39_9SPHN</name>
<dbReference type="RefSeq" id="WP_184015580.1">
    <property type="nucleotide sequence ID" value="NZ_JACIJC010000001.1"/>
</dbReference>
<dbReference type="GO" id="GO:0016989">
    <property type="term" value="F:sigma factor antagonist activity"/>
    <property type="evidence" value="ECO:0007669"/>
    <property type="project" value="TreeGrafter"/>
</dbReference>
<sequence>MRSEAQNSVRARAIEWHIRLRDGDGATWDAFAGWLAENPRHAEIYDEIERIDLAIEPLLPDVIFREAANDTDMSLDPPASRVRRWVFAGGALAASIAAAIVIIPQFTTSRYDIVTGPGEREIVTLDAGTQVMLNGSTRMTFDRKDPRFASLVAGEALFEVRNDGTRPFTLEVGDNRIEDVGTIFNVVHDADEVRVAVAEGRVLYNPGKGEVSLDAGQALVDSLSAGPVRVTRASIGSVGAWQKGRLVYTGEPLSQVATDLGRALGVRLTVAPSIAGRPFSGAIAIDGSGPDQFRRLMPALNVTFEAGPNGWTMKPAGAGR</sequence>
<dbReference type="PANTHER" id="PTHR30273">
    <property type="entry name" value="PERIPLASMIC SIGNAL SENSOR AND SIGMA FACTOR ACTIVATOR FECR-RELATED"/>
    <property type="match status" value="1"/>
</dbReference>
<keyword evidence="1" id="KW-0472">Membrane</keyword>
<feature type="domain" description="FecR protein" evidence="2">
    <location>
        <begin position="112"/>
        <end position="202"/>
    </location>
</feature>
<dbReference type="Gene3D" id="2.60.120.1440">
    <property type="match status" value="1"/>
</dbReference>
<dbReference type="InterPro" id="IPR032623">
    <property type="entry name" value="FecR_N"/>
</dbReference>
<dbReference type="Proteomes" id="UP000549617">
    <property type="component" value="Unassembled WGS sequence"/>
</dbReference>
<dbReference type="Pfam" id="PF16220">
    <property type="entry name" value="DUF4880"/>
    <property type="match status" value="1"/>
</dbReference>
<evidence type="ECO:0000313" key="5">
    <source>
        <dbReference type="Proteomes" id="UP000549617"/>
    </source>
</evidence>